<gene>
    <name evidence="1" type="ORF">AVEN_233465_1</name>
</gene>
<evidence type="ECO:0000313" key="2">
    <source>
        <dbReference type="Proteomes" id="UP000499080"/>
    </source>
</evidence>
<protein>
    <submittedName>
        <fullName evidence="1">Uncharacterized protein</fullName>
    </submittedName>
</protein>
<keyword evidence="2" id="KW-1185">Reference proteome</keyword>
<comment type="caution">
    <text evidence="1">The sequence shown here is derived from an EMBL/GenBank/DDBJ whole genome shotgun (WGS) entry which is preliminary data.</text>
</comment>
<dbReference type="EMBL" id="BGPR01031724">
    <property type="protein sequence ID" value="GBO04934.1"/>
    <property type="molecule type" value="Genomic_DNA"/>
</dbReference>
<proteinExistence type="predicted"/>
<dbReference type="AlphaFoldDB" id="A0A4Y2TYY7"/>
<dbReference type="Proteomes" id="UP000499080">
    <property type="component" value="Unassembled WGS sequence"/>
</dbReference>
<organism evidence="1 2">
    <name type="scientific">Araneus ventricosus</name>
    <name type="common">Orbweaver spider</name>
    <name type="synonym">Epeira ventricosa</name>
    <dbReference type="NCBI Taxonomy" id="182803"/>
    <lineage>
        <taxon>Eukaryota</taxon>
        <taxon>Metazoa</taxon>
        <taxon>Ecdysozoa</taxon>
        <taxon>Arthropoda</taxon>
        <taxon>Chelicerata</taxon>
        <taxon>Arachnida</taxon>
        <taxon>Araneae</taxon>
        <taxon>Araneomorphae</taxon>
        <taxon>Entelegynae</taxon>
        <taxon>Araneoidea</taxon>
        <taxon>Araneidae</taxon>
        <taxon>Araneus</taxon>
    </lineage>
</organism>
<accession>A0A4Y2TYY7</accession>
<sequence>MFLFFFPADFPPDSFFLLIWLVKENSEEAEAIAPSTFESRSAAETFDPFSPALCSLPDSNISVGLLANKEVFPSQGSFSAVTEESKAFESSFDSLES</sequence>
<reference evidence="1 2" key="1">
    <citation type="journal article" date="2019" name="Sci. Rep.">
        <title>Orb-weaving spider Araneus ventricosus genome elucidates the spidroin gene catalogue.</title>
        <authorList>
            <person name="Kono N."/>
            <person name="Nakamura H."/>
            <person name="Ohtoshi R."/>
            <person name="Moran D.A.P."/>
            <person name="Shinohara A."/>
            <person name="Yoshida Y."/>
            <person name="Fujiwara M."/>
            <person name="Mori M."/>
            <person name="Tomita M."/>
            <person name="Arakawa K."/>
        </authorList>
    </citation>
    <scope>NUCLEOTIDE SEQUENCE [LARGE SCALE GENOMIC DNA]</scope>
</reference>
<name>A0A4Y2TYY7_ARAVE</name>
<evidence type="ECO:0000313" key="1">
    <source>
        <dbReference type="EMBL" id="GBO04934.1"/>
    </source>
</evidence>